<comment type="caution">
    <text evidence="2">The sequence shown here is derived from an EMBL/GenBank/DDBJ whole genome shotgun (WGS) entry which is preliminary data.</text>
</comment>
<proteinExistence type="predicted"/>
<protein>
    <submittedName>
        <fullName evidence="2">Uncharacterized protein</fullName>
    </submittedName>
</protein>
<accession>A0AAD7BAU7</accession>
<gene>
    <name evidence="2" type="ORF">FB45DRAFT_1035316</name>
</gene>
<evidence type="ECO:0000313" key="2">
    <source>
        <dbReference type="EMBL" id="KAJ7615329.1"/>
    </source>
</evidence>
<dbReference type="AlphaFoldDB" id="A0AAD7BAU7"/>
<dbReference type="Proteomes" id="UP001221142">
    <property type="component" value="Unassembled WGS sequence"/>
</dbReference>
<name>A0AAD7BAU7_9AGAR</name>
<evidence type="ECO:0000256" key="1">
    <source>
        <dbReference type="SAM" id="MobiDB-lite"/>
    </source>
</evidence>
<keyword evidence="3" id="KW-1185">Reference proteome</keyword>
<evidence type="ECO:0000313" key="3">
    <source>
        <dbReference type="Proteomes" id="UP001221142"/>
    </source>
</evidence>
<reference evidence="2" key="1">
    <citation type="submission" date="2023-03" db="EMBL/GenBank/DDBJ databases">
        <title>Massive genome expansion in bonnet fungi (Mycena s.s.) driven by repeated elements and novel gene families across ecological guilds.</title>
        <authorList>
            <consortium name="Lawrence Berkeley National Laboratory"/>
            <person name="Harder C.B."/>
            <person name="Miyauchi S."/>
            <person name="Viragh M."/>
            <person name="Kuo A."/>
            <person name="Thoen E."/>
            <person name="Andreopoulos B."/>
            <person name="Lu D."/>
            <person name="Skrede I."/>
            <person name="Drula E."/>
            <person name="Henrissat B."/>
            <person name="Morin E."/>
            <person name="Kohler A."/>
            <person name="Barry K."/>
            <person name="LaButti K."/>
            <person name="Morin E."/>
            <person name="Salamov A."/>
            <person name="Lipzen A."/>
            <person name="Mereny Z."/>
            <person name="Hegedus B."/>
            <person name="Baldrian P."/>
            <person name="Stursova M."/>
            <person name="Weitz H."/>
            <person name="Taylor A."/>
            <person name="Grigoriev I.V."/>
            <person name="Nagy L.G."/>
            <person name="Martin F."/>
            <person name="Kauserud H."/>
        </authorList>
    </citation>
    <scope>NUCLEOTIDE SEQUENCE</scope>
    <source>
        <strain evidence="2">9284</strain>
    </source>
</reference>
<feature type="compositionally biased region" description="Low complexity" evidence="1">
    <location>
        <begin position="98"/>
        <end position="107"/>
    </location>
</feature>
<feature type="compositionally biased region" description="Basic and acidic residues" evidence="1">
    <location>
        <begin position="108"/>
        <end position="120"/>
    </location>
</feature>
<feature type="region of interest" description="Disordered" evidence="1">
    <location>
        <begin position="98"/>
        <end position="120"/>
    </location>
</feature>
<dbReference type="EMBL" id="JARKIF010000024">
    <property type="protein sequence ID" value="KAJ7615329.1"/>
    <property type="molecule type" value="Genomic_DNA"/>
</dbReference>
<organism evidence="2 3">
    <name type="scientific">Roridomyces roridus</name>
    <dbReference type="NCBI Taxonomy" id="1738132"/>
    <lineage>
        <taxon>Eukaryota</taxon>
        <taxon>Fungi</taxon>
        <taxon>Dikarya</taxon>
        <taxon>Basidiomycota</taxon>
        <taxon>Agaricomycotina</taxon>
        <taxon>Agaricomycetes</taxon>
        <taxon>Agaricomycetidae</taxon>
        <taxon>Agaricales</taxon>
        <taxon>Marasmiineae</taxon>
        <taxon>Mycenaceae</taxon>
        <taxon>Roridomyces</taxon>
    </lineage>
</organism>
<sequence length="120" mass="13246">MTRWSVLRLVTTAFVLTFSDHFFSLLQSAFRRARLGLVCSSAPPHRETQRARGTVPIAFIFASIFPVAHLPSLRQSPPLSIIFGSVQITLAAWVRCPSSSSSPVRSRSSLEKDGERCASQ</sequence>